<evidence type="ECO:0000256" key="2">
    <source>
        <dbReference type="SAM" id="MobiDB-lite"/>
    </source>
</evidence>
<protein>
    <submittedName>
        <fullName evidence="3">Uncharacterized protein</fullName>
    </submittedName>
</protein>
<evidence type="ECO:0000313" key="4">
    <source>
        <dbReference type="Proteomes" id="UP001151760"/>
    </source>
</evidence>
<comment type="caution">
    <text evidence="3">The sequence shown here is derived from an EMBL/GenBank/DDBJ whole genome shotgun (WGS) entry which is preliminary data.</text>
</comment>
<dbReference type="Proteomes" id="UP001151760">
    <property type="component" value="Unassembled WGS sequence"/>
</dbReference>
<reference evidence="3" key="1">
    <citation type="journal article" date="2022" name="Int. J. Mol. Sci.">
        <title>Draft Genome of Tanacetum Coccineum: Genomic Comparison of Closely Related Tanacetum-Family Plants.</title>
        <authorList>
            <person name="Yamashiro T."/>
            <person name="Shiraishi A."/>
            <person name="Nakayama K."/>
            <person name="Satake H."/>
        </authorList>
    </citation>
    <scope>NUCLEOTIDE SEQUENCE</scope>
</reference>
<keyword evidence="1" id="KW-0175">Coiled coil</keyword>
<feature type="compositionally biased region" description="Low complexity" evidence="2">
    <location>
        <begin position="84"/>
        <end position="94"/>
    </location>
</feature>
<proteinExistence type="predicted"/>
<keyword evidence="4" id="KW-1185">Reference proteome</keyword>
<name>A0ABQ5I7U1_9ASTR</name>
<sequence>MEITATIDGRVKTVTEASIRRHLKLEDSDGISTLPNTKIFEKLALMGASKGYTRVDIPLFPTMLVQGPNLQGQGLTVQSDSHHTTTSGPSTSPPYMQTTHVVVQRATSAHDSPLPRVYSLGSDEGSMTLHELTVLCTTLSKKVESLEFDLKQTKLTYGAPFTKLMMLKKDTSNRGGSMIEDIDQDAGVSLVQIDAEDQGRFEDETDTQVSAHGEAHSQGSQPEDQLGVFSAAKILADVARVHTYSRRRRTVSTGSGGISTAEESVSTVGASMPVSTAGMDQGSIPSPSASKDKGKAIMTESEPEQATTKLKQRQEIAGYEAAIRLQEQLDEEESQRISRDAEVAQRLQEEIDASERQRMAQVHQAAQGFTDAESVMLYWLELPHDEDLVQQLQQVEKVLVKRFTMKLVGKLSIKLFKPDIEDFMGSFQVHVLDPFKWTVLCSCGVHHVSIDKGHDIFMLVEKDYPLTRGLMTVMLANKLQVDQSSEMANELLRKIFIQVERPRQ</sequence>
<feature type="region of interest" description="Disordered" evidence="2">
    <location>
        <begin position="198"/>
        <end position="225"/>
    </location>
</feature>
<evidence type="ECO:0000256" key="1">
    <source>
        <dbReference type="SAM" id="Coils"/>
    </source>
</evidence>
<feature type="region of interest" description="Disordered" evidence="2">
    <location>
        <begin position="246"/>
        <end position="266"/>
    </location>
</feature>
<feature type="coiled-coil region" evidence="1">
    <location>
        <begin position="337"/>
        <end position="364"/>
    </location>
</feature>
<dbReference type="EMBL" id="BQNB010020460">
    <property type="protein sequence ID" value="GJT96200.1"/>
    <property type="molecule type" value="Genomic_DNA"/>
</dbReference>
<evidence type="ECO:0000313" key="3">
    <source>
        <dbReference type="EMBL" id="GJT96200.1"/>
    </source>
</evidence>
<reference evidence="3" key="2">
    <citation type="submission" date="2022-01" db="EMBL/GenBank/DDBJ databases">
        <authorList>
            <person name="Yamashiro T."/>
            <person name="Shiraishi A."/>
            <person name="Satake H."/>
            <person name="Nakayama K."/>
        </authorList>
    </citation>
    <scope>NUCLEOTIDE SEQUENCE</scope>
</reference>
<gene>
    <name evidence="3" type="ORF">Tco_1091718</name>
</gene>
<organism evidence="3 4">
    <name type="scientific">Tanacetum coccineum</name>
    <dbReference type="NCBI Taxonomy" id="301880"/>
    <lineage>
        <taxon>Eukaryota</taxon>
        <taxon>Viridiplantae</taxon>
        <taxon>Streptophyta</taxon>
        <taxon>Embryophyta</taxon>
        <taxon>Tracheophyta</taxon>
        <taxon>Spermatophyta</taxon>
        <taxon>Magnoliopsida</taxon>
        <taxon>eudicotyledons</taxon>
        <taxon>Gunneridae</taxon>
        <taxon>Pentapetalae</taxon>
        <taxon>asterids</taxon>
        <taxon>campanulids</taxon>
        <taxon>Asterales</taxon>
        <taxon>Asteraceae</taxon>
        <taxon>Asteroideae</taxon>
        <taxon>Anthemideae</taxon>
        <taxon>Anthemidinae</taxon>
        <taxon>Tanacetum</taxon>
    </lineage>
</organism>
<feature type="region of interest" description="Disordered" evidence="2">
    <location>
        <begin position="71"/>
        <end position="96"/>
    </location>
</feature>
<accession>A0ABQ5I7U1</accession>